<dbReference type="Pfam" id="PF11412">
    <property type="entry name" value="DsbD_N"/>
    <property type="match status" value="1"/>
</dbReference>
<dbReference type="RefSeq" id="WP_181017581.1">
    <property type="nucleotide sequence ID" value="NZ_SPVF01000060.1"/>
</dbReference>
<evidence type="ECO:0000313" key="3">
    <source>
        <dbReference type="EMBL" id="TFW27028.1"/>
    </source>
</evidence>
<comment type="caution">
    <text evidence="3">The sequence shown here is derived from an EMBL/GenBank/DDBJ whole genome shotgun (WGS) entry which is preliminary data.</text>
</comment>
<reference evidence="3 4" key="1">
    <citation type="submission" date="2019-03" db="EMBL/GenBank/DDBJ databases">
        <title>Draft Genome Sequence of Massilia arenosa sp. nov., a Novel Massilia Species Isolated from a Sandy-loam Maize Soil.</title>
        <authorList>
            <person name="Raths R."/>
            <person name="Peta V."/>
            <person name="Bucking H."/>
        </authorList>
    </citation>
    <scope>NUCLEOTIDE SEQUENCE [LARGE SCALE GENOMIC DNA]</scope>
    <source>
        <strain evidence="3 4">MC02</strain>
    </source>
</reference>
<feature type="non-terminal residue" evidence="3">
    <location>
        <position position="166"/>
    </location>
</feature>
<dbReference type="AlphaFoldDB" id="A0A4Y9SKG5"/>
<sequence length="166" mass="17588">MNRNLFHRWGRGALALLLVLLSLSMAAPCARAQEFLDPADAFKMSAQMIDGQTVAVTYEIADGYYMYRERFKFVAAGAKLGVPQFPAGTVHFDENFGKNVETYKRSVTIRMPVQAQGMFTLTVTGQGCADAGLCYPPQDATVRLVAASPAAAAGDGGGGADGGADK</sequence>
<keyword evidence="4" id="KW-1185">Reference proteome</keyword>
<feature type="chain" id="PRO_5021386851" evidence="1">
    <location>
        <begin position="33"/>
        <end position="166"/>
    </location>
</feature>
<dbReference type="GO" id="GO:0045454">
    <property type="term" value="P:cell redox homeostasis"/>
    <property type="evidence" value="ECO:0007669"/>
    <property type="project" value="TreeGrafter"/>
</dbReference>
<name>A0A4Y9SKG5_9BURK</name>
<feature type="signal peptide" evidence="1">
    <location>
        <begin position="1"/>
        <end position="32"/>
    </location>
</feature>
<proteinExistence type="predicted"/>
<evidence type="ECO:0000259" key="2">
    <source>
        <dbReference type="Pfam" id="PF11412"/>
    </source>
</evidence>
<evidence type="ECO:0000256" key="1">
    <source>
        <dbReference type="SAM" id="SignalP"/>
    </source>
</evidence>
<accession>A0A4Y9SKG5</accession>
<dbReference type="EMBL" id="SPVF01000060">
    <property type="protein sequence ID" value="TFW27028.1"/>
    <property type="molecule type" value="Genomic_DNA"/>
</dbReference>
<keyword evidence="1" id="KW-0732">Signal</keyword>
<dbReference type="InterPro" id="IPR036929">
    <property type="entry name" value="DsbDN_sf"/>
</dbReference>
<dbReference type="Gene3D" id="2.60.40.1250">
    <property type="entry name" value="Thiol:disulfide interchange protein DsbD, N-terminal domain"/>
    <property type="match status" value="1"/>
</dbReference>
<dbReference type="PANTHER" id="PTHR32234:SF0">
    <property type="entry name" value="THIOL:DISULFIDE INTERCHANGE PROTEIN DSBD"/>
    <property type="match status" value="1"/>
</dbReference>
<dbReference type="Proteomes" id="UP000298438">
    <property type="component" value="Unassembled WGS sequence"/>
</dbReference>
<dbReference type="SUPFAM" id="SSF74863">
    <property type="entry name" value="Thiol:disulfide interchange protein DsbD, N-terminal domain (DsbD-alpha)"/>
    <property type="match status" value="1"/>
</dbReference>
<evidence type="ECO:0000313" key="4">
    <source>
        <dbReference type="Proteomes" id="UP000298438"/>
    </source>
</evidence>
<dbReference type="GO" id="GO:0015035">
    <property type="term" value="F:protein-disulfide reductase activity"/>
    <property type="evidence" value="ECO:0007669"/>
    <property type="project" value="TreeGrafter"/>
</dbReference>
<organism evidence="3 4">
    <name type="scientific">Zemynaea arenosa</name>
    <dbReference type="NCBI Taxonomy" id="2561931"/>
    <lineage>
        <taxon>Bacteria</taxon>
        <taxon>Pseudomonadati</taxon>
        <taxon>Pseudomonadota</taxon>
        <taxon>Betaproteobacteria</taxon>
        <taxon>Burkholderiales</taxon>
        <taxon>Oxalobacteraceae</taxon>
        <taxon>Telluria group</taxon>
        <taxon>Zemynaea</taxon>
    </lineage>
</organism>
<dbReference type="InterPro" id="IPR028250">
    <property type="entry name" value="DsbDN"/>
</dbReference>
<dbReference type="PANTHER" id="PTHR32234">
    <property type="entry name" value="THIOL:DISULFIDE INTERCHANGE PROTEIN DSBD"/>
    <property type="match status" value="1"/>
</dbReference>
<feature type="domain" description="Thiol:disulfide interchange protein DsbD N-terminal" evidence="2">
    <location>
        <begin position="33"/>
        <end position="144"/>
    </location>
</feature>
<protein>
    <submittedName>
        <fullName evidence="3">Protein-disulfide reductase DsbD</fullName>
    </submittedName>
</protein>
<gene>
    <name evidence="3" type="ORF">E4L96_03855</name>
</gene>